<dbReference type="InterPro" id="IPR027806">
    <property type="entry name" value="HARBI1_dom"/>
</dbReference>
<dbReference type="RefSeq" id="XP_004253535.1">
    <property type="nucleotide sequence ID" value="XM_004253487.1"/>
</dbReference>
<evidence type="ECO:0000256" key="2">
    <source>
        <dbReference type="ARBA" id="ARBA00022723"/>
    </source>
</evidence>
<evidence type="ECO:0000256" key="3">
    <source>
        <dbReference type="SAM" id="MobiDB-lite"/>
    </source>
</evidence>
<proteinExistence type="predicted"/>
<gene>
    <name evidence="5" type="ORF">EIN_449370</name>
</gene>
<comment type="cofactor">
    <cofactor evidence="1">
        <name>a divalent metal cation</name>
        <dbReference type="ChEBI" id="CHEBI:60240"/>
    </cofactor>
</comment>
<dbReference type="Pfam" id="PF13359">
    <property type="entry name" value="DDE_Tnp_4"/>
    <property type="match status" value="1"/>
</dbReference>
<organism evidence="5 6">
    <name type="scientific">Entamoeba invadens IP1</name>
    <dbReference type="NCBI Taxonomy" id="370355"/>
    <lineage>
        <taxon>Eukaryota</taxon>
        <taxon>Amoebozoa</taxon>
        <taxon>Evosea</taxon>
        <taxon>Archamoebae</taxon>
        <taxon>Mastigamoebida</taxon>
        <taxon>Entamoebidae</taxon>
        <taxon>Entamoeba</taxon>
    </lineage>
</organism>
<dbReference type="EMBL" id="KB206932">
    <property type="protein sequence ID" value="ELP86764.1"/>
    <property type="molecule type" value="Genomic_DNA"/>
</dbReference>
<feature type="compositionally biased region" description="Acidic residues" evidence="3">
    <location>
        <begin position="231"/>
        <end position="245"/>
    </location>
</feature>
<dbReference type="GO" id="GO:0046872">
    <property type="term" value="F:metal ion binding"/>
    <property type="evidence" value="ECO:0007669"/>
    <property type="project" value="UniProtKB-KW"/>
</dbReference>
<evidence type="ECO:0000256" key="1">
    <source>
        <dbReference type="ARBA" id="ARBA00001968"/>
    </source>
</evidence>
<evidence type="ECO:0000259" key="4">
    <source>
        <dbReference type="Pfam" id="PF13359"/>
    </source>
</evidence>
<feature type="region of interest" description="Disordered" evidence="3">
    <location>
        <begin position="221"/>
        <end position="245"/>
    </location>
</feature>
<dbReference type="OrthoDB" id="116425at2759"/>
<dbReference type="KEGG" id="eiv:EIN_449370"/>
<sequence length="245" mass="28293">MRDSFITFKGENLLNTNVSAIIDCTMVPCNRQSTDFASSMIFYSGKYKAYCIKEEVIVNAESGTAAFVSQGKPRAQHDMKLLKETAQEISHMLGGKKMIGDKGYKGIDAYVPNSFIPTTSPLREKCCLIKRYFGRLKTVFAFARTKFVKEFENFDAMFVFCCCFCNVDIQINPLIVEDAANYQNIVDNFMNSIEERRKLHRESNRIYRRRQQIQMNALINEQHRNAREDQSGEDETEIEADFRDD</sequence>
<evidence type="ECO:0000313" key="5">
    <source>
        <dbReference type="EMBL" id="ELP86764.1"/>
    </source>
</evidence>
<reference evidence="5 6" key="1">
    <citation type="submission" date="2012-10" db="EMBL/GenBank/DDBJ databases">
        <authorList>
            <person name="Zafar N."/>
            <person name="Inman J."/>
            <person name="Hall N."/>
            <person name="Lorenzi H."/>
            <person name="Caler E."/>
        </authorList>
    </citation>
    <scope>NUCLEOTIDE SEQUENCE [LARGE SCALE GENOMIC DNA]</scope>
    <source>
        <strain evidence="5 6">IP1</strain>
    </source>
</reference>
<dbReference type="AlphaFoldDB" id="L7FL56"/>
<dbReference type="Proteomes" id="UP000014680">
    <property type="component" value="Unassembled WGS sequence"/>
</dbReference>
<keyword evidence="2" id="KW-0479">Metal-binding</keyword>
<keyword evidence="6" id="KW-1185">Reference proteome</keyword>
<feature type="domain" description="DDE Tnp4" evidence="4">
    <location>
        <begin position="22"/>
        <end position="166"/>
    </location>
</feature>
<name>L7FL56_ENTIV</name>
<protein>
    <recommendedName>
        <fullName evidence="4">DDE Tnp4 domain-containing protein</fullName>
    </recommendedName>
</protein>
<evidence type="ECO:0000313" key="6">
    <source>
        <dbReference type="Proteomes" id="UP000014680"/>
    </source>
</evidence>
<accession>L7FL56</accession>
<dbReference type="VEuPathDB" id="AmoebaDB:EIN_449370"/>
<dbReference type="GeneID" id="14885744"/>
<feature type="compositionally biased region" description="Basic and acidic residues" evidence="3">
    <location>
        <begin position="221"/>
        <end position="230"/>
    </location>
</feature>